<name>A0ABV3Q6J2_9BACL</name>
<dbReference type="Proteomes" id="UP001556040">
    <property type="component" value="Unassembled WGS sequence"/>
</dbReference>
<sequence>MISLISITGWILVVTWFLKRRQANNEGEIYQSKLGYIGLIMILSAGVIGLFDSVHDEEVAEAEEEEAEDQEVLEEIKYAYVRGYEIEMTVLYENILENYEDVHEGYKDSSSWSSLRVVYIDVGVDKIVEEIEVDNFEDENDQGRMLTVGSLITELYDVYGEEMEGNQIDTERVNQLTSEINEMLDLTPVVIPDYEVVHEDDSNLGDVIRLSYWILPDDVNATEDDLKLIAEDFIKKVKKDTAFNVAKILFVDDPIDVELRGNDMGYADYAPSGDWAKASDYDAGVYSIHRFDFSNLRPKE</sequence>
<accession>A0ABV3Q6J2</accession>
<reference evidence="1 2" key="1">
    <citation type="journal article" date="1979" name="Int. J. Syst. Evol. Microbiol.">
        <title>Bacillus globisporus subsp. marinus subsp. nov.</title>
        <authorList>
            <person name="Liu H."/>
        </authorList>
    </citation>
    <scope>NUCLEOTIDE SEQUENCE [LARGE SCALE GENOMIC DNA]</scope>
    <source>
        <strain evidence="1 2">DSM 1297</strain>
    </source>
</reference>
<keyword evidence="2" id="KW-1185">Reference proteome</keyword>
<proteinExistence type="predicted"/>
<dbReference type="RefSeq" id="WP_367780343.1">
    <property type="nucleotide sequence ID" value="NZ_JBFMIA010000017.1"/>
</dbReference>
<comment type="caution">
    <text evidence="1">The sequence shown here is derived from an EMBL/GenBank/DDBJ whole genome shotgun (WGS) entry which is preliminary data.</text>
</comment>
<gene>
    <name evidence="1" type="ORF">AB1471_13755</name>
</gene>
<protein>
    <submittedName>
        <fullName evidence="1">Uncharacterized protein</fullName>
    </submittedName>
</protein>
<dbReference type="EMBL" id="JBFMIA010000017">
    <property type="protein sequence ID" value="MEW9502856.1"/>
    <property type="molecule type" value="Genomic_DNA"/>
</dbReference>
<evidence type="ECO:0000313" key="1">
    <source>
        <dbReference type="EMBL" id="MEW9502856.1"/>
    </source>
</evidence>
<evidence type="ECO:0000313" key="2">
    <source>
        <dbReference type="Proteomes" id="UP001556040"/>
    </source>
</evidence>
<organism evidence="1 2">
    <name type="scientific">Jeotgalibacillus marinus</name>
    <dbReference type="NCBI Taxonomy" id="86667"/>
    <lineage>
        <taxon>Bacteria</taxon>
        <taxon>Bacillati</taxon>
        <taxon>Bacillota</taxon>
        <taxon>Bacilli</taxon>
        <taxon>Bacillales</taxon>
        <taxon>Caryophanaceae</taxon>
        <taxon>Jeotgalibacillus</taxon>
    </lineage>
</organism>